<dbReference type="InterPro" id="IPR037671">
    <property type="entry name" value="PIGN_N"/>
</dbReference>
<evidence type="ECO:0000259" key="15">
    <source>
        <dbReference type="Pfam" id="PF04987"/>
    </source>
</evidence>
<protein>
    <recommendedName>
        <fullName evidence="4 14">GPI ethanolamine phosphate transferase 1</fullName>
        <ecNumber evidence="14">2.-.-.-</ecNumber>
    </recommendedName>
</protein>
<evidence type="ECO:0000256" key="11">
    <source>
        <dbReference type="ARBA" id="ARBA00023180"/>
    </source>
</evidence>
<feature type="transmembrane region" description="Helical" evidence="14">
    <location>
        <begin position="631"/>
        <end position="653"/>
    </location>
</feature>
<dbReference type="InterPro" id="IPR017852">
    <property type="entry name" value="GPI_EtnP_transferase_1_C"/>
</dbReference>
<keyword evidence="11" id="KW-0325">Glycoprotein</keyword>
<evidence type="ECO:0000256" key="1">
    <source>
        <dbReference type="ARBA" id="ARBA00004477"/>
    </source>
</evidence>
<evidence type="ECO:0000256" key="3">
    <source>
        <dbReference type="ARBA" id="ARBA00008400"/>
    </source>
</evidence>
<evidence type="ECO:0000256" key="2">
    <source>
        <dbReference type="ARBA" id="ARBA00004687"/>
    </source>
</evidence>
<evidence type="ECO:0000313" key="16">
    <source>
        <dbReference type="EMBL" id="KAF2163942.1"/>
    </source>
</evidence>
<dbReference type="CDD" id="cd16020">
    <property type="entry name" value="GPI_EPT_1"/>
    <property type="match status" value="1"/>
</dbReference>
<feature type="transmembrane region" description="Helical" evidence="14">
    <location>
        <begin position="479"/>
        <end position="498"/>
    </location>
</feature>
<feature type="transmembrane region" description="Helical" evidence="14">
    <location>
        <begin position="765"/>
        <end position="782"/>
    </location>
</feature>
<dbReference type="Pfam" id="PF01663">
    <property type="entry name" value="Phosphodiest"/>
    <property type="match status" value="1"/>
</dbReference>
<feature type="transmembrane region" description="Helical" evidence="14">
    <location>
        <begin position="582"/>
        <end position="600"/>
    </location>
</feature>
<dbReference type="GO" id="GO:0006506">
    <property type="term" value="P:GPI anchor biosynthetic process"/>
    <property type="evidence" value="ECO:0007669"/>
    <property type="project" value="UniProtKB-UniPathway"/>
</dbReference>
<evidence type="ECO:0000256" key="4">
    <source>
        <dbReference type="ARBA" id="ARBA00020831"/>
    </source>
</evidence>
<evidence type="ECO:0000256" key="8">
    <source>
        <dbReference type="ARBA" id="ARBA00022824"/>
    </source>
</evidence>
<evidence type="ECO:0000256" key="10">
    <source>
        <dbReference type="ARBA" id="ARBA00023136"/>
    </source>
</evidence>
<evidence type="ECO:0000313" key="17">
    <source>
        <dbReference type="Proteomes" id="UP000799537"/>
    </source>
</evidence>
<evidence type="ECO:0000256" key="6">
    <source>
        <dbReference type="ARBA" id="ARBA00022679"/>
    </source>
</evidence>
<feature type="transmembrane region" description="Helical" evidence="14">
    <location>
        <begin position="659"/>
        <end position="680"/>
    </location>
</feature>
<name>A0A6A6CDD9_ZASCE</name>
<dbReference type="EMBL" id="ML993606">
    <property type="protein sequence ID" value="KAF2163942.1"/>
    <property type="molecule type" value="Genomic_DNA"/>
</dbReference>
<dbReference type="AlphaFoldDB" id="A0A6A6CDD9"/>
<comment type="pathway">
    <text evidence="2 14">Glycolipid biosynthesis; glycosylphosphatidylinositol-anchor biosynthesis.</text>
</comment>
<feature type="transmembrane region" description="Helical" evidence="14">
    <location>
        <begin position="519"/>
        <end position="537"/>
    </location>
</feature>
<keyword evidence="17" id="KW-1185">Reference proteome</keyword>
<gene>
    <name evidence="16" type="ORF">M409DRAFT_25719</name>
</gene>
<dbReference type="SUPFAM" id="SSF53649">
    <property type="entry name" value="Alkaline phosphatase-like"/>
    <property type="match status" value="1"/>
</dbReference>
<dbReference type="GO" id="GO:0071555">
    <property type="term" value="P:cell wall organization"/>
    <property type="evidence" value="ECO:0007669"/>
    <property type="project" value="UniProtKB-KW"/>
</dbReference>
<dbReference type="OrthoDB" id="2748310at2759"/>
<dbReference type="Proteomes" id="UP000799537">
    <property type="component" value="Unassembled WGS sequence"/>
</dbReference>
<dbReference type="Pfam" id="PF04987">
    <property type="entry name" value="PigN"/>
    <property type="match status" value="1"/>
</dbReference>
<dbReference type="GeneID" id="54561081"/>
<comment type="function">
    <text evidence="13 14">Ethanolamine phosphate transferase involved in glycosylphosphatidylinositol-anchor biosynthesis. Transfers ethanolamine phosphate to the first alpha-1,4-linked mannose of the glycosylphosphatidylinositol precursor of GPI-anchor.</text>
</comment>
<feature type="transmembrane region" description="Helical" evidence="14">
    <location>
        <begin position="932"/>
        <end position="949"/>
    </location>
</feature>
<keyword evidence="7 14" id="KW-0812">Transmembrane</keyword>
<keyword evidence="9 14" id="KW-1133">Transmembrane helix</keyword>
<feature type="transmembrane region" description="Helical" evidence="14">
    <location>
        <begin position="964"/>
        <end position="983"/>
    </location>
</feature>
<dbReference type="RefSeq" id="XP_033664831.1">
    <property type="nucleotide sequence ID" value="XM_033807809.1"/>
</dbReference>
<dbReference type="InterPro" id="IPR002591">
    <property type="entry name" value="Phosphodiest/P_Trfase"/>
</dbReference>
<feature type="transmembrane region" description="Helical" evidence="14">
    <location>
        <begin position="701"/>
        <end position="720"/>
    </location>
</feature>
<dbReference type="InterPro" id="IPR017850">
    <property type="entry name" value="Alkaline_phosphatase_core_sf"/>
</dbReference>
<dbReference type="EC" id="2.-.-.-" evidence="14"/>
<organism evidence="16 17">
    <name type="scientific">Zasmidium cellare ATCC 36951</name>
    <dbReference type="NCBI Taxonomy" id="1080233"/>
    <lineage>
        <taxon>Eukaryota</taxon>
        <taxon>Fungi</taxon>
        <taxon>Dikarya</taxon>
        <taxon>Ascomycota</taxon>
        <taxon>Pezizomycotina</taxon>
        <taxon>Dothideomycetes</taxon>
        <taxon>Dothideomycetidae</taxon>
        <taxon>Mycosphaerellales</taxon>
        <taxon>Mycosphaerellaceae</taxon>
        <taxon>Zasmidium</taxon>
    </lineage>
</organism>
<comment type="subcellular location">
    <subcellularLocation>
        <location evidence="1 14">Endoplasmic reticulum membrane</location>
        <topology evidence="1 14">Multi-pass membrane protein</topology>
    </subcellularLocation>
</comment>
<reference evidence="16" key="1">
    <citation type="journal article" date="2020" name="Stud. Mycol.">
        <title>101 Dothideomycetes genomes: a test case for predicting lifestyles and emergence of pathogens.</title>
        <authorList>
            <person name="Haridas S."/>
            <person name="Albert R."/>
            <person name="Binder M."/>
            <person name="Bloem J."/>
            <person name="Labutti K."/>
            <person name="Salamov A."/>
            <person name="Andreopoulos B."/>
            <person name="Baker S."/>
            <person name="Barry K."/>
            <person name="Bills G."/>
            <person name="Bluhm B."/>
            <person name="Cannon C."/>
            <person name="Castanera R."/>
            <person name="Culley D."/>
            <person name="Daum C."/>
            <person name="Ezra D."/>
            <person name="Gonzalez J."/>
            <person name="Henrissat B."/>
            <person name="Kuo A."/>
            <person name="Liang C."/>
            <person name="Lipzen A."/>
            <person name="Lutzoni F."/>
            <person name="Magnuson J."/>
            <person name="Mondo S."/>
            <person name="Nolan M."/>
            <person name="Ohm R."/>
            <person name="Pangilinan J."/>
            <person name="Park H.-J."/>
            <person name="Ramirez L."/>
            <person name="Alfaro M."/>
            <person name="Sun H."/>
            <person name="Tritt A."/>
            <person name="Yoshinaga Y."/>
            <person name="Zwiers L.-H."/>
            <person name="Turgeon B."/>
            <person name="Goodwin S."/>
            <person name="Spatafora J."/>
            <person name="Crous P."/>
            <person name="Grigoriev I."/>
        </authorList>
    </citation>
    <scope>NUCLEOTIDE SEQUENCE</scope>
    <source>
        <strain evidence="16">ATCC 36951</strain>
    </source>
</reference>
<feature type="transmembrane region" description="Helical" evidence="14">
    <location>
        <begin position="900"/>
        <end position="920"/>
    </location>
</feature>
<evidence type="ECO:0000256" key="14">
    <source>
        <dbReference type="RuleBase" id="RU367138"/>
    </source>
</evidence>
<evidence type="ECO:0000256" key="13">
    <source>
        <dbReference type="ARBA" id="ARBA00024850"/>
    </source>
</evidence>
<proteinExistence type="inferred from homology"/>
<keyword evidence="8 14" id="KW-0256">Endoplasmic reticulum</keyword>
<comment type="similarity">
    <text evidence="3 14">Belongs to the PIGG/PIGN/PIGO family. PIGN subfamily.</text>
</comment>
<evidence type="ECO:0000256" key="7">
    <source>
        <dbReference type="ARBA" id="ARBA00022692"/>
    </source>
</evidence>
<evidence type="ECO:0000256" key="9">
    <source>
        <dbReference type="ARBA" id="ARBA00022989"/>
    </source>
</evidence>
<dbReference type="PANTHER" id="PTHR12250:SF0">
    <property type="entry name" value="GPI ETHANOLAMINE PHOSPHATE TRANSFERASE 1"/>
    <property type="match status" value="1"/>
</dbReference>
<evidence type="ECO:0000256" key="5">
    <source>
        <dbReference type="ARBA" id="ARBA00022502"/>
    </source>
</evidence>
<dbReference type="GO" id="GO:0005789">
    <property type="term" value="C:endoplasmic reticulum membrane"/>
    <property type="evidence" value="ECO:0007669"/>
    <property type="project" value="UniProtKB-SubCell"/>
</dbReference>
<sequence length="1036" mass="115652">MARLGRLGFLAIAIVFHLIYAYSIFDIYFVSPIVTGMKAYRVDAPKAPAKRLVLYVGMPWTYTMLFSVYYSTDQFFQIGDGLRADKAFQYFPDPSRSINDSSPNDPRPMAPYLRSRVLDHGTFGVSHTRVPTESRPGHVALIAGLYEDVAAVTTGWKLNPVNFDSVFNRSRHTWSWGSPDILPMFSTGAVPGRVDDATYGAEFEDFSKDAKELDYWVFDRVKQLFKDAETDEVLNARLRDDKNVFFLHLLGLDTTGHSYRPYSREYLHNIQIVDQGVEEITNIINNFYGDDETAFVFTADHGMSDWGSHGDGHPDNTRTPLIAWGAGVAKPVTVRKGKAPGHDDGFSSDWYLDHVQRHDVAQADIAALMAYLAGLEFPVNSVGEVPLSYLDASDEQKAKAIFTNAKEILEMYRVKEEDKKATVMQYKPYPGFGDAEHSIEHRLELIEEQIRDRQYREAIESSDALIQLGLQGLRYLQTYAWLFLRTLVTAGYAGWIAFSFTTAVDQYMLNGKVEPSRPLASTIVFTSILVGLFSFLFVQSSPLTYYAYAIFPVAFWEEVFARRKALIEGKNKLFAKFSKTDATKLLLNVGIYAAILEIMVQSYYHRQIYTVVYLLGATWPLFYGKDFVQSNWVLSGTWAIGCVSMSAFTLLPANKVEDWNLILVGGLLILLMGVLYIAFEKSLLIKTAPSQEGLGAAHADSLSRTILGVQVGLIALAMIVTRSSVASLQAKQGLPLGTQMVGWFTLVASLVVPFLHALRPRDHYLHRLAIIFLAFGPLFIILTISYEGLFYFSIAITLLSWVRLEHRIHQHFSPTTTTSDSKLELTTPLDTALAAAETREHALETGTYRALTLSDARISLFFLYLLQSAFFSTGNIASISSFSLDAVNRLLPVFDPFSQGALLILKILAPFALVSANLGILTKRLRLRGGSLFAVVMGIGDYLTLRFFWEVRDEGSWLEIGESISMFVIASGLCIFVAGLEGLSEVLVRGVQFSDYEEVKRKIVGGEGSNGTVNGKLREKAKVALQGEEKGRKGKQ</sequence>
<evidence type="ECO:0000256" key="12">
    <source>
        <dbReference type="ARBA" id="ARBA00023316"/>
    </source>
</evidence>
<keyword evidence="5 14" id="KW-0337">GPI-anchor biosynthesis</keyword>
<dbReference type="PANTHER" id="PTHR12250">
    <property type="entry name" value="PHOSPHATIDYLINOSITOL GLYCAN, CLASS N"/>
    <property type="match status" value="1"/>
</dbReference>
<feature type="transmembrane region" description="Helical" evidence="14">
    <location>
        <begin position="858"/>
        <end position="880"/>
    </location>
</feature>
<dbReference type="GO" id="GO:0051377">
    <property type="term" value="F:mannose-ethanolamine phosphotransferase activity"/>
    <property type="evidence" value="ECO:0007669"/>
    <property type="project" value="UniProtKB-UniRule"/>
</dbReference>
<dbReference type="Gene3D" id="3.40.720.10">
    <property type="entry name" value="Alkaline Phosphatase, subunit A"/>
    <property type="match status" value="1"/>
</dbReference>
<keyword evidence="12" id="KW-0961">Cell wall biogenesis/degradation</keyword>
<accession>A0A6A6CDD9</accession>
<feature type="transmembrane region" description="Helical" evidence="14">
    <location>
        <begin position="6"/>
        <end position="31"/>
    </location>
</feature>
<dbReference type="UniPathway" id="UPA00196"/>
<keyword evidence="6 14" id="KW-0808">Transferase</keyword>
<feature type="transmembrane region" description="Helical" evidence="14">
    <location>
        <begin position="52"/>
        <end position="70"/>
    </location>
</feature>
<dbReference type="InterPro" id="IPR007070">
    <property type="entry name" value="GPI_EtnP_transferase_1"/>
</dbReference>
<keyword evidence="10 14" id="KW-0472">Membrane</keyword>
<dbReference type="FunFam" id="3.40.720.10:FF:000015">
    <property type="entry name" value="GPI ethanolamine phosphate transferase 1"/>
    <property type="match status" value="1"/>
</dbReference>
<feature type="transmembrane region" description="Helical" evidence="14">
    <location>
        <begin position="740"/>
        <end position="758"/>
    </location>
</feature>
<feature type="domain" description="GPI ethanolamine phosphate transferase 1 C-terminal" evidence="15">
    <location>
        <begin position="471"/>
        <end position="956"/>
    </location>
</feature>